<dbReference type="PANTHER" id="PTHR46454">
    <property type="entry name" value="DYNEIN AXONEMAL HEAVY CHAIN 7-RELATED"/>
    <property type="match status" value="1"/>
</dbReference>
<evidence type="ECO:0000313" key="1">
    <source>
        <dbReference type="EnsemblMetazoa" id="CJA31645.1"/>
    </source>
</evidence>
<name>A0A8R1IHT6_CAEJA</name>
<sequence>MDPCYDRFYEVGAQYVVYWIVNKNNSFLTVECLIVDRKLWVNAEQIRLILKEPISLMCSMENVRMSSEDCETWQEEAAQTVDVLAHELIVVHPTIQPYAFL</sequence>
<keyword evidence="2" id="KW-1185">Reference proteome</keyword>
<protein>
    <submittedName>
        <fullName evidence="1">Uncharacterized protein</fullName>
    </submittedName>
</protein>
<dbReference type="Proteomes" id="UP000005237">
    <property type="component" value="Unassembled WGS sequence"/>
</dbReference>
<reference evidence="1" key="2">
    <citation type="submission" date="2022-06" db="UniProtKB">
        <authorList>
            <consortium name="EnsemblMetazoa"/>
        </authorList>
    </citation>
    <scope>IDENTIFICATION</scope>
    <source>
        <strain evidence="1">DF5081</strain>
    </source>
</reference>
<proteinExistence type="predicted"/>
<accession>A0A8R1IHT6</accession>
<reference evidence="2" key="1">
    <citation type="submission" date="2010-08" db="EMBL/GenBank/DDBJ databases">
        <authorList>
            <consortium name="Caenorhabditis japonica Sequencing Consortium"/>
            <person name="Wilson R.K."/>
        </authorList>
    </citation>
    <scope>NUCLEOTIDE SEQUENCE [LARGE SCALE GENOMIC DNA]</scope>
    <source>
        <strain evidence="2">DF5081</strain>
    </source>
</reference>
<evidence type="ECO:0000313" key="2">
    <source>
        <dbReference type="Proteomes" id="UP000005237"/>
    </source>
</evidence>
<dbReference type="PANTHER" id="PTHR46454:SF17">
    <property type="entry name" value="DYNEIN HEAVY CHAIN LINKER DOMAIN-CONTAINING PROTEIN"/>
    <property type="match status" value="1"/>
</dbReference>
<organism evidence="1 2">
    <name type="scientific">Caenorhabditis japonica</name>
    <dbReference type="NCBI Taxonomy" id="281687"/>
    <lineage>
        <taxon>Eukaryota</taxon>
        <taxon>Metazoa</taxon>
        <taxon>Ecdysozoa</taxon>
        <taxon>Nematoda</taxon>
        <taxon>Chromadorea</taxon>
        <taxon>Rhabditida</taxon>
        <taxon>Rhabditina</taxon>
        <taxon>Rhabditomorpha</taxon>
        <taxon>Rhabditoidea</taxon>
        <taxon>Rhabditidae</taxon>
        <taxon>Peloderinae</taxon>
        <taxon>Caenorhabditis</taxon>
    </lineage>
</organism>
<dbReference type="AlphaFoldDB" id="A0A8R1IHT6"/>
<dbReference type="EnsemblMetazoa" id="CJA31645.1">
    <property type="protein sequence ID" value="CJA31645.1"/>
    <property type="gene ID" value="WBGene00207492"/>
</dbReference>